<dbReference type="Pfam" id="PF00078">
    <property type="entry name" value="RVT_1"/>
    <property type="match status" value="1"/>
</dbReference>
<dbReference type="PANTHER" id="PTHR33332">
    <property type="entry name" value="REVERSE TRANSCRIPTASE DOMAIN-CONTAINING PROTEIN"/>
    <property type="match status" value="1"/>
</dbReference>
<accession>A0A4Y2DJZ1</accession>
<protein>
    <recommendedName>
        <fullName evidence="1">Reverse transcriptase domain-containing protein</fullName>
    </recommendedName>
</protein>
<dbReference type="PROSITE" id="PS50878">
    <property type="entry name" value="RT_POL"/>
    <property type="match status" value="1"/>
</dbReference>
<dbReference type="SUPFAM" id="SSF56672">
    <property type="entry name" value="DNA/RNA polymerases"/>
    <property type="match status" value="1"/>
</dbReference>
<evidence type="ECO:0000313" key="2">
    <source>
        <dbReference type="EMBL" id="GBM16529.1"/>
    </source>
</evidence>
<sequence>MQTWLHSYLCNRTLYFNNAVSHEFLSTSGVPQGSNLVPLLFILFINDLTCVLKYSEYLIFADDLKLFRLIRSNLDAYLLQRDLDYLFKWCLDNKLHVNIEKCSIFSYTRKAEPLNHNYKLNNFVSSRSNSVPDLGIIFDTKLDFSQHINAMVSQTYRRLGILKRKTREFSSEIALKVLYYTHVRSNLEYCSIMWDPNYRNKIEIIKRI</sequence>
<proteinExistence type="predicted"/>
<reference evidence="2 3" key="1">
    <citation type="journal article" date="2019" name="Sci. Rep.">
        <title>Orb-weaving spider Araneus ventricosus genome elucidates the spidroin gene catalogue.</title>
        <authorList>
            <person name="Kono N."/>
            <person name="Nakamura H."/>
            <person name="Ohtoshi R."/>
            <person name="Moran D.A.P."/>
            <person name="Shinohara A."/>
            <person name="Yoshida Y."/>
            <person name="Fujiwara M."/>
            <person name="Mori M."/>
            <person name="Tomita M."/>
            <person name="Arakawa K."/>
        </authorList>
    </citation>
    <scope>NUCLEOTIDE SEQUENCE [LARGE SCALE GENOMIC DNA]</scope>
</reference>
<dbReference type="InterPro" id="IPR000477">
    <property type="entry name" value="RT_dom"/>
</dbReference>
<feature type="domain" description="Reverse transcriptase" evidence="1">
    <location>
        <begin position="1"/>
        <end position="138"/>
    </location>
</feature>
<comment type="caution">
    <text evidence="2">The sequence shown here is derived from an EMBL/GenBank/DDBJ whole genome shotgun (WGS) entry which is preliminary data.</text>
</comment>
<dbReference type="Proteomes" id="UP000499080">
    <property type="component" value="Unassembled WGS sequence"/>
</dbReference>
<dbReference type="AlphaFoldDB" id="A0A4Y2DJZ1"/>
<dbReference type="EMBL" id="BGPR01000375">
    <property type="protein sequence ID" value="GBM16529.1"/>
    <property type="molecule type" value="Genomic_DNA"/>
</dbReference>
<organism evidence="2 3">
    <name type="scientific">Araneus ventricosus</name>
    <name type="common">Orbweaver spider</name>
    <name type="synonym">Epeira ventricosa</name>
    <dbReference type="NCBI Taxonomy" id="182803"/>
    <lineage>
        <taxon>Eukaryota</taxon>
        <taxon>Metazoa</taxon>
        <taxon>Ecdysozoa</taxon>
        <taxon>Arthropoda</taxon>
        <taxon>Chelicerata</taxon>
        <taxon>Arachnida</taxon>
        <taxon>Araneae</taxon>
        <taxon>Araneomorphae</taxon>
        <taxon>Entelegynae</taxon>
        <taxon>Araneoidea</taxon>
        <taxon>Araneidae</taxon>
        <taxon>Araneus</taxon>
    </lineage>
</organism>
<evidence type="ECO:0000259" key="1">
    <source>
        <dbReference type="PROSITE" id="PS50878"/>
    </source>
</evidence>
<keyword evidence="3" id="KW-1185">Reference proteome</keyword>
<dbReference type="GO" id="GO:0071897">
    <property type="term" value="P:DNA biosynthetic process"/>
    <property type="evidence" value="ECO:0007669"/>
    <property type="project" value="UniProtKB-ARBA"/>
</dbReference>
<evidence type="ECO:0000313" key="3">
    <source>
        <dbReference type="Proteomes" id="UP000499080"/>
    </source>
</evidence>
<name>A0A4Y2DJZ1_ARAVE</name>
<dbReference type="InterPro" id="IPR043502">
    <property type="entry name" value="DNA/RNA_pol_sf"/>
</dbReference>
<dbReference type="OrthoDB" id="426210at2759"/>
<gene>
    <name evidence="2" type="ORF">AVEN_148910_1</name>
</gene>